<feature type="region of interest" description="Disordered" evidence="1">
    <location>
        <begin position="1"/>
        <end position="26"/>
    </location>
</feature>
<evidence type="ECO:0000313" key="3">
    <source>
        <dbReference type="EMBL" id="QEG42400.1"/>
    </source>
</evidence>
<dbReference type="Proteomes" id="UP000325286">
    <property type="component" value="Chromosome"/>
</dbReference>
<dbReference type="InterPro" id="IPR008930">
    <property type="entry name" value="Terpenoid_cyclase/PrenylTrfase"/>
</dbReference>
<feature type="region of interest" description="Disordered" evidence="1">
    <location>
        <begin position="95"/>
        <end position="117"/>
    </location>
</feature>
<evidence type="ECO:0000256" key="2">
    <source>
        <dbReference type="SAM" id="Phobius"/>
    </source>
</evidence>
<keyword evidence="2" id="KW-0472">Membrane</keyword>
<name>A0A5B9QX69_9BACT</name>
<keyword evidence="4" id="KW-1185">Reference proteome</keyword>
<dbReference type="EMBL" id="CP042914">
    <property type="protein sequence ID" value="QEG42400.1"/>
    <property type="molecule type" value="Genomic_DNA"/>
</dbReference>
<sequence>MTVSTPPIDNAPPVLPAAPPVQADSAPGQRAAVAAAIGKGWAALRNSDQRVPAWLVSMLLHMAVLLTLALWSMPPGGSGRRTLQLSLATASDAPPLPLELLQQPDPLRNDNSQAAEQPTKVPIALAAPPQIADRSPLEPQAPRLDPVAAATAAVAQADDQAIARPLPSGGGLAGRSPQGRQKFGLEYGATPESEAAVEAALRWLANHQRNDGSWSFDLSGKPCNGQCDNPRHNPDRLPAPPTAATGLALLAFLGAGYTHESGPYQEQVDRGLYYLRGQMRPTDFGSDLQLGSMYGHGIATLAIVEAASMTEDAELRLLAEELTLFILAARHPTSSWGYTPGAPGDITLTGWQVMALKGAKRLHISMPTDVFDRCKNYVDSLSPDGGVHFGYREPSEAKTPTAIGLTLQIYLGRSPLHRSQQAGMTQLLDWGPKFQNVYHDYYASLALHHARHPQWDAWQSQVRDHLVRTQAVEGHEAGSWHFKDHYGDVGGRLYTTAMCAMILEVYYRYLPLYSESSEFPL</sequence>
<keyword evidence="2" id="KW-0812">Transmembrane</keyword>
<proteinExistence type="predicted"/>
<protein>
    <recommendedName>
        <fullName evidence="5">Squalene cyclase C-terminal domain-containing protein</fullName>
    </recommendedName>
</protein>
<dbReference type="KEGG" id="rul:UC8_44350"/>
<organism evidence="3 4">
    <name type="scientific">Roseimaritima ulvae</name>
    <dbReference type="NCBI Taxonomy" id="980254"/>
    <lineage>
        <taxon>Bacteria</taxon>
        <taxon>Pseudomonadati</taxon>
        <taxon>Planctomycetota</taxon>
        <taxon>Planctomycetia</taxon>
        <taxon>Pirellulales</taxon>
        <taxon>Pirellulaceae</taxon>
        <taxon>Roseimaritima</taxon>
    </lineage>
</organism>
<reference evidence="3 4" key="1">
    <citation type="submission" date="2019-08" db="EMBL/GenBank/DDBJ databases">
        <title>Deep-cultivation of Planctomycetes and their phenomic and genomic characterization uncovers novel biology.</title>
        <authorList>
            <person name="Wiegand S."/>
            <person name="Jogler M."/>
            <person name="Boedeker C."/>
            <person name="Pinto D."/>
            <person name="Vollmers J."/>
            <person name="Rivas-Marin E."/>
            <person name="Kohn T."/>
            <person name="Peeters S.H."/>
            <person name="Heuer A."/>
            <person name="Rast P."/>
            <person name="Oberbeckmann S."/>
            <person name="Bunk B."/>
            <person name="Jeske O."/>
            <person name="Meyerdierks A."/>
            <person name="Storesund J.E."/>
            <person name="Kallscheuer N."/>
            <person name="Luecker S."/>
            <person name="Lage O.M."/>
            <person name="Pohl T."/>
            <person name="Merkel B.J."/>
            <person name="Hornburger P."/>
            <person name="Mueller R.-W."/>
            <person name="Bruemmer F."/>
            <person name="Labrenz M."/>
            <person name="Spormann A.M."/>
            <person name="Op den Camp H."/>
            <person name="Overmann J."/>
            <person name="Amann R."/>
            <person name="Jetten M.S.M."/>
            <person name="Mascher T."/>
            <person name="Medema M.H."/>
            <person name="Devos D.P."/>
            <person name="Kaster A.-K."/>
            <person name="Ovreas L."/>
            <person name="Rohde M."/>
            <person name="Galperin M.Y."/>
            <person name="Jogler C."/>
        </authorList>
    </citation>
    <scope>NUCLEOTIDE SEQUENCE [LARGE SCALE GENOMIC DNA]</scope>
    <source>
        <strain evidence="3 4">UC8</strain>
    </source>
</reference>
<evidence type="ECO:0008006" key="5">
    <source>
        <dbReference type="Google" id="ProtNLM"/>
    </source>
</evidence>
<keyword evidence="2" id="KW-1133">Transmembrane helix</keyword>
<dbReference type="AlphaFoldDB" id="A0A5B9QX69"/>
<feature type="transmembrane region" description="Helical" evidence="2">
    <location>
        <begin position="51"/>
        <end position="71"/>
    </location>
</feature>
<accession>A0A5B9QX69</accession>
<feature type="compositionally biased region" description="Pro residues" evidence="1">
    <location>
        <begin position="9"/>
        <end position="19"/>
    </location>
</feature>
<dbReference type="OrthoDB" id="238862at2"/>
<evidence type="ECO:0000256" key="1">
    <source>
        <dbReference type="SAM" id="MobiDB-lite"/>
    </source>
</evidence>
<evidence type="ECO:0000313" key="4">
    <source>
        <dbReference type="Proteomes" id="UP000325286"/>
    </source>
</evidence>
<dbReference type="SUPFAM" id="SSF48239">
    <property type="entry name" value="Terpenoid cyclases/Protein prenyltransferases"/>
    <property type="match status" value="1"/>
</dbReference>
<dbReference type="RefSeq" id="WP_068131719.1">
    <property type="nucleotide sequence ID" value="NZ_CP042914.1"/>
</dbReference>
<gene>
    <name evidence="3" type="ORF">UC8_44350</name>
</gene>
<dbReference type="Gene3D" id="1.50.10.20">
    <property type="match status" value="1"/>
</dbReference>